<feature type="binding site" evidence="13">
    <location>
        <position position="488"/>
    </location>
    <ligand>
        <name>K(+)</name>
        <dbReference type="ChEBI" id="CHEBI:29103"/>
        <note>ligand shared between two tetrameric partners</note>
    </ligand>
</feature>
<comment type="pathway">
    <text evidence="13 20">Purine metabolism; XMP biosynthesis via de novo pathway; XMP from IMP: step 1/1.</text>
</comment>
<protein>
    <recommendedName>
        <fullName evidence="13 20">Inosine-5'-monophosphate dehydrogenase</fullName>
        <shortName evidence="13">IMP dehydrogenase</shortName>
        <shortName evidence="13">IMPD</shortName>
        <shortName evidence="13">IMPDH</shortName>
        <ecNumber evidence="13 20">1.1.1.205</ecNumber>
    </recommendedName>
</protein>
<dbReference type="SMART" id="SM01240">
    <property type="entry name" value="IMPDH"/>
    <property type="match status" value="1"/>
</dbReference>
<dbReference type="SMART" id="SM00116">
    <property type="entry name" value="CBS"/>
    <property type="match status" value="2"/>
</dbReference>
<dbReference type="CDD" id="cd00381">
    <property type="entry name" value="IMPDH"/>
    <property type="match status" value="1"/>
</dbReference>
<dbReference type="InterPro" id="IPR000644">
    <property type="entry name" value="CBS_dom"/>
</dbReference>
<evidence type="ECO:0000256" key="15">
    <source>
        <dbReference type="PIRSR" id="PIRSR000130-2"/>
    </source>
</evidence>
<comment type="caution">
    <text evidence="13">Lacks conserved residue(s) required for the propagation of feature annotation.</text>
</comment>
<dbReference type="PIRSF" id="PIRSF000130">
    <property type="entry name" value="IMPDH"/>
    <property type="match status" value="1"/>
</dbReference>
<evidence type="ECO:0000256" key="1">
    <source>
        <dbReference type="ARBA" id="ARBA00001958"/>
    </source>
</evidence>
<feature type="binding site" evidence="13">
    <location>
        <position position="490"/>
    </location>
    <ligand>
        <name>K(+)</name>
        <dbReference type="ChEBI" id="CHEBI:29103"/>
        <note>ligand shared between two tetrameric partners</note>
    </ligand>
</feature>
<evidence type="ECO:0000256" key="14">
    <source>
        <dbReference type="PIRSR" id="PIRSR000130-1"/>
    </source>
</evidence>
<feature type="active site" description="Thioimidate intermediate" evidence="13 14">
    <location>
        <position position="323"/>
    </location>
</feature>
<dbReference type="EMBL" id="CP003181">
    <property type="protein sequence ID" value="AHJ62976.1"/>
    <property type="molecule type" value="Genomic_DNA"/>
</dbReference>
<organism evidence="22 23">
    <name type="scientific">Granulibacter bethesdensis</name>
    <dbReference type="NCBI Taxonomy" id="364410"/>
    <lineage>
        <taxon>Bacteria</taxon>
        <taxon>Pseudomonadati</taxon>
        <taxon>Pseudomonadota</taxon>
        <taxon>Alphaproteobacteria</taxon>
        <taxon>Acetobacterales</taxon>
        <taxon>Acetobacteraceae</taxon>
        <taxon>Granulibacter</taxon>
    </lineage>
</organism>
<dbReference type="Pfam" id="PF00571">
    <property type="entry name" value="CBS"/>
    <property type="match status" value="2"/>
</dbReference>
<comment type="subunit">
    <text evidence="3 13">Homotetramer.</text>
</comment>
<keyword evidence="10 13" id="KW-0520">NAD</keyword>
<dbReference type="Pfam" id="PF00478">
    <property type="entry name" value="IMPDH"/>
    <property type="match status" value="1"/>
</dbReference>
<reference evidence="23" key="1">
    <citation type="submission" date="2012-06" db="EMBL/GenBank/DDBJ databases">
        <title>Genome analysis of multiple Granulibacter bethesdensis isolates demonstrates substantial genome diversity.</title>
        <authorList>
            <person name="Greenberg D.E."/>
            <person name="Porcella S.F."/>
            <person name="Zarember K."/>
            <person name="Zelazny A.M."/>
            <person name="Bruno D."/>
            <person name="Martens C."/>
            <person name="Barbian K.D."/>
            <person name="Jaske E."/>
            <person name="Holland S.M."/>
        </authorList>
    </citation>
    <scope>NUCLEOTIDE SEQUENCE [LARGE SCALE GENOMIC DNA]</scope>
    <source>
        <strain evidence="23">CGDNIH3</strain>
    </source>
</reference>
<feature type="binding site" evidence="13 15">
    <location>
        <begin position="356"/>
        <end position="358"/>
    </location>
    <ligand>
        <name>IMP</name>
        <dbReference type="ChEBI" id="CHEBI:58053"/>
    </ligand>
</feature>
<feature type="binding site" evidence="13">
    <location>
        <position position="266"/>
    </location>
    <ligand>
        <name>NAD(+)</name>
        <dbReference type="ChEBI" id="CHEBI:57540"/>
    </ligand>
</feature>
<dbReference type="InterPro" id="IPR001093">
    <property type="entry name" value="IMP_DH_GMPRt"/>
</dbReference>
<evidence type="ECO:0000256" key="9">
    <source>
        <dbReference type="ARBA" id="ARBA00023002"/>
    </source>
</evidence>
<evidence type="ECO:0000256" key="10">
    <source>
        <dbReference type="ARBA" id="ARBA00023027"/>
    </source>
</evidence>
<dbReference type="PROSITE" id="PS00487">
    <property type="entry name" value="IMP_DH_GMP_RED"/>
    <property type="match status" value="1"/>
</dbReference>
<evidence type="ECO:0000256" key="11">
    <source>
        <dbReference type="ARBA" id="ARBA00023122"/>
    </source>
</evidence>
<evidence type="ECO:0000256" key="5">
    <source>
        <dbReference type="ARBA" id="ARBA00022737"/>
    </source>
</evidence>
<dbReference type="Gene3D" id="3.20.20.70">
    <property type="entry name" value="Aldolase class I"/>
    <property type="match status" value="1"/>
</dbReference>
<dbReference type="FunFam" id="3.20.20.70:FF:000003">
    <property type="entry name" value="GMP reductase"/>
    <property type="match status" value="1"/>
</dbReference>
<dbReference type="InterPro" id="IPR005990">
    <property type="entry name" value="IMP_DH"/>
</dbReference>
<evidence type="ECO:0000256" key="16">
    <source>
        <dbReference type="PIRSR" id="PIRSR000130-3"/>
    </source>
</evidence>
<evidence type="ECO:0000256" key="7">
    <source>
        <dbReference type="ARBA" id="ARBA00022755"/>
    </source>
</evidence>
<feature type="domain" description="CBS" evidence="21">
    <location>
        <begin position="111"/>
        <end position="168"/>
    </location>
</feature>
<feature type="binding site" description="in other chain" evidence="13 17">
    <location>
        <position position="323"/>
    </location>
    <ligand>
        <name>K(+)</name>
        <dbReference type="ChEBI" id="CHEBI:29103"/>
        <note>ligand shared between two tetrameric partners</note>
    </ligand>
</feature>
<evidence type="ECO:0000256" key="20">
    <source>
        <dbReference type="RuleBase" id="RU003928"/>
    </source>
</evidence>
<evidence type="ECO:0000259" key="21">
    <source>
        <dbReference type="PROSITE" id="PS51371"/>
    </source>
</evidence>
<feature type="binding site" evidence="16">
    <location>
        <begin position="266"/>
        <end position="268"/>
    </location>
    <ligand>
        <name>NAD(+)</name>
        <dbReference type="ChEBI" id="CHEBI:57540"/>
    </ligand>
</feature>
<feature type="binding site" evidence="13 15">
    <location>
        <begin position="403"/>
        <end position="407"/>
    </location>
    <ligand>
        <name>IMP</name>
        <dbReference type="ChEBI" id="CHEBI:58053"/>
    </ligand>
</feature>
<keyword evidence="9 13" id="KW-0560">Oxidoreductase</keyword>
<comment type="activity regulation">
    <text evidence="13">Mycophenolic acid (MPA) is a non-competitive inhibitor that prevents formation of the closed enzyme conformation by binding to the same site as the amobile flap. In contrast, mizoribine monophosphate (MZP) is a competitive inhibitor that induces the closed conformation. MPA is a potent inhibitor of mammalian IMPDHs but a poor inhibitor of the bacterial enzymes. MZP is a more potent inhibitor of bacterial IMPDH.</text>
</comment>
<feature type="binding site" evidence="13 15">
    <location>
        <position position="434"/>
    </location>
    <ligand>
        <name>IMP</name>
        <dbReference type="ChEBI" id="CHEBI:58053"/>
    </ligand>
</feature>
<name>A0AAN0VFZ0_9PROT</name>
<dbReference type="GO" id="GO:0006177">
    <property type="term" value="P:GMP biosynthetic process"/>
    <property type="evidence" value="ECO:0007669"/>
    <property type="project" value="UniProtKB-UniRule"/>
</dbReference>
<evidence type="ECO:0000256" key="18">
    <source>
        <dbReference type="PROSITE-ProRule" id="PRU00703"/>
    </source>
</evidence>
<evidence type="ECO:0000256" key="12">
    <source>
        <dbReference type="ARBA" id="ARBA00048028"/>
    </source>
</evidence>
<comment type="similarity">
    <text evidence="2 13 19">Belongs to the IMPDH/GMPR family.</text>
</comment>
<feature type="active site" description="Proton acceptor" evidence="13 14">
    <location>
        <position position="419"/>
    </location>
</feature>
<keyword evidence="4 13" id="KW-0479">Metal-binding</keyword>
<dbReference type="InterPro" id="IPR046342">
    <property type="entry name" value="CBS_dom_sf"/>
</dbReference>
<evidence type="ECO:0000256" key="17">
    <source>
        <dbReference type="PIRSR" id="PIRSR000130-4"/>
    </source>
</evidence>
<dbReference type="PANTHER" id="PTHR11911:SF111">
    <property type="entry name" value="INOSINE-5'-MONOPHOSPHATE DEHYDROGENASE"/>
    <property type="match status" value="1"/>
</dbReference>
<keyword evidence="5" id="KW-0677">Repeat</keyword>
<dbReference type="Proteomes" id="UP000019438">
    <property type="component" value="Chromosome"/>
</dbReference>
<dbReference type="GeneID" id="69745415"/>
<feature type="binding site" evidence="13 15">
    <location>
        <position position="321"/>
    </location>
    <ligand>
        <name>IMP</name>
        <dbReference type="ChEBI" id="CHEBI:58053"/>
    </ligand>
</feature>
<keyword evidence="11 18" id="KW-0129">CBS domain</keyword>
<dbReference type="KEGG" id="gbc:GbCGDNIH3_1147"/>
<evidence type="ECO:0000256" key="13">
    <source>
        <dbReference type="HAMAP-Rule" id="MF_01964"/>
    </source>
</evidence>
<comment type="function">
    <text evidence="13">Catalyzes the conversion of inosine 5'-phosphate (IMP) to xanthosine 5'-phosphate (XMP), the first committed and rate-limiting step in the de novo synthesis of guanine nucleotides, and therefore plays an important role in the regulation of cell growth.</text>
</comment>
<dbReference type="InterPro" id="IPR015875">
    <property type="entry name" value="IMP_DH/GMP_Rdtase_CS"/>
</dbReference>
<proteinExistence type="inferred from homology"/>
<dbReference type="PROSITE" id="PS51371">
    <property type="entry name" value="CBS"/>
    <property type="match status" value="2"/>
</dbReference>
<comment type="cofactor">
    <cofactor evidence="1 13">
        <name>K(+)</name>
        <dbReference type="ChEBI" id="CHEBI:29103"/>
    </cofactor>
</comment>
<evidence type="ECO:0000313" key="22">
    <source>
        <dbReference type="EMBL" id="AHJ62976.1"/>
    </source>
</evidence>
<dbReference type="NCBIfam" id="TIGR01302">
    <property type="entry name" value="IMP_dehydrog"/>
    <property type="match status" value="1"/>
</dbReference>
<dbReference type="GO" id="GO:0006183">
    <property type="term" value="P:GTP biosynthetic process"/>
    <property type="evidence" value="ECO:0007669"/>
    <property type="project" value="TreeGrafter"/>
</dbReference>
<evidence type="ECO:0000256" key="19">
    <source>
        <dbReference type="RuleBase" id="RU003927"/>
    </source>
</evidence>
<dbReference type="InterPro" id="IPR013785">
    <property type="entry name" value="Aldolase_TIM"/>
</dbReference>
<evidence type="ECO:0000313" key="23">
    <source>
        <dbReference type="Proteomes" id="UP000019438"/>
    </source>
</evidence>
<keyword evidence="7 13" id="KW-0658">Purine biosynthesis</keyword>
<dbReference type="GO" id="GO:0000166">
    <property type="term" value="F:nucleotide binding"/>
    <property type="evidence" value="ECO:0007669"/>
    <property type="project" value="UniProtKB-UniRule"/>
</dbReference>
<evidence type="ECO:0000256" key="3">
    <source>
        <dbReference type="ARBA" id="ARBA00011881"/>
    </source>
</evidence>
<dbReference type="PANTHER" id="PTHR11911">
    <property type="entry name" value="INOSINE-5-MONOPHOSPHATE DEHYDROGENASE RELATED"/>
    <property type="match status" value="1"/>
</dbReference>
<keyword evidence="6 13" id="KW-0332">GMP biosynthesis</keyword>
<dbReference type="GO" id="GO:0046872">
    <property type="term" value="F:metal ion binding"/>
    <property type="evidence" value="ECO:0007669"/>
    <property type="project" value="UniProtKB-UniRule"/>
</dbReference>
<dbReference type="HAMAP" id="MF_01964">
    <property type="entry name" value="IMPDH"/>
    <property type="match status" value="1"/>
</dbReference>
<accession>A0AAN0VFZ0</accession>
<feature type="binding site" evidence="13 16">
    <location>
        <begin position="316"/>
        <end position="318"/>
    </location>
    <ligand>
        <name>NAD(+)</name>
        <dbReference type="ChEBI" id="CHEBI:57540"/>
    </ligand>
</feature>
<dbReference type="RefSeq" id="WP_025286599.1">
    <property type="nucleotide sequence ID" value="NZ_CP003181.2"/>
</dbReference>
<dbReference type="GO" id="GO:0003938">
    <property type="term" value="F:IMP dehydrogenase activity"/>
    <property type="evidence" value="ECO:0007669"/>
    <property type="project" value="UniProtKB-UniRule"/>
</dbReference>
<dbReference type="EC" id="1.1.1.205" evidence="13 20"/>
<dbReference type="CDD" id="cd04601">
    <property type="entry name" value="CBS_pair_IMPDH"/>
    <property type="match status" value="1"/>
</dbReference>
<feature type="binding site" evidence="13 15">
    <location>
        <begin position="379"/>
        <end position="380"/>
    </location>
    <ligand>
        <name>IMP</name>
        <dbReference type="ChEBI" id="CHEBI:58053"/>
    </ligand>
</feature>
<dbReference type="SUPFAM" id="SSF51412">
    <property type="entry name" value="Inosine monophosphate dehydrogenase (IMPDH)"/>
    <property type="match status" value="1"/>
</dbReference>
<gene>
    <name evidence="13" type="primary">guaB</name>
    <name evidence="22" type="ORF">GbCGDNIH3_1147</name>
</gene>
<feature type="domain" description="CBS" evidence="21">
    <location>
        <begin position="172"/>
        <end position="229"/>
    </location>
</feature>
<evidence type="ECO:0000256" key="6">
    <source>
        <dbReference type="ARBA" id="ARBA00022749"/>
    </source>
</evidence>
<dbReference type="AlphaFoldDB" id="A0AAN0VFZ0"/>
<feature type="binding site" description="in other chain" evidence="13 17">
    <location>
        <position position="320"/>
    </location>
    <ligand>
        <name>K(+)</name>
        <dbReference type="ChEBI" id="CHEBI:29103"/>
        <note>ligand shared between two tetrameric partners</note>
    </ligand>
</feature>
<evidence type="ECO:0000256" key="8">
    <source>
        <dbReference type="ARBA" id="ARBA00022958"/>
    </source>
</evidence>
<sequence>MASDDVSDRNSSPQAAVSPVSRIEEALAFDDVLVIPSYSQILPSSVVTTTRLTRKISLNIPLVSSAMDTVTEANMAIAMAQHGGIGVIHKNLTIEEQAQQVRRVKKYESGMVVNPLTIHPDQTLADARALMSSNHISGVPVVERESGRLVGILTNRDVRFATDPAVRVYELMTRENLVTVSPGTNPEEARTLLHRHRIEKLLVVDENYCCVGLITVKDMDKAQAFPLANKDALGRLRVAAATGVGEDGFRRAQALIDAEVDVVVVDTAHGHSEGVLAAVARIKKVSSNVQVIAGNVATPEGAQALIDAGADAVKIGIGPGSICTTRVVAGVGVPQFTAVMETAAVCRAAGVPAIADGGIRTSGDVVKAIGAGADCVMVGSMLAGTDEAPGEVFLYQGRSYKSYRGMGSLGAMARGSADRYFQQDIKDQLKLVPEGIEGRVGYKGPVAAVLHQMTGGLRAGMGYTGSASITDLQRNARFRRITGAGLRESHVHDVAIDREAPNYRVD</sequence>
<feature type="binding site" description="in other chain" evidence="13 17">
    <location>
        <position position="318"/>
    </location>
    <ligand>
        <name>K(+)</name>
        <dbReference type="ChEBI" id="CHEBI:29103"/>
        <note>ligand shared between two tetrameric partners</note>
    </ligand>
</feature>
<comment type="catalytic activity">
    <reaction evidence="12 13 20">
        <text>IMP + NAD(+) + H2O = XMP + NADH + H(+)</text>
        <dbReference type="Rhea" id="RHEA:11708"/>
        <dbReference type="ChEBI" id="CHEBI:15377"/>
        <dbReference type="ChEBI" id="CHEBI:15378"/>
        <dbReference type="ChEBI" id="CHEBI:57464"/>
        <dbReference type="ChEBI" id="CHEBI:57540"/>
        <dbReference type="ChEBI" id="CHEBI:57945"/>
        <dbReference type="ChEBI" id="CHEBI:58053"/>
        <dbReference type="EC" id="1.1.1.205"/>
    </reaction>
</comment>
<evidence type="ECO:0000256" key="4">
    <source>
        <dbReference type="ARBA" id="ARBA00022723"/>
    </source>
</evidence>
<dbReference type="SUPFAM" id="SSF54631">
    <property type="entry name" value="CBS-domain pair"/>
    <property type="match status" value="1"/>
</dbReference>
<evidence type="ECO:0000256" key="2">
    <source>
        <dbReference type="ARBA" id="ARBA00005502"/>
    </source>
</evidence>
<keyword evidence="8 13" id="KW-0630">Potassium</keyword>
<feature type="binding site" evidence="13">
    <location>
        <position position="489"/>
    </location>
    <ligand>
        <name>K(+)</name>
        <dbReference type="ChEBI" id="CHEBI:29103"/>
        <note>ligand shared between two tetrameric partners</note>
    </ligand>
</feature>